<dbReference type="KEGG" id="nnu:104610012"/>
<dbReference type="RefSeq" id="XP_010274764.1">
    <property type="nucleotide sequence ID" value="XM_010276462.1"/>
</dbReference>
<organism evidence="7 8">
    <name type="scientific">Nelumbo nucifera</name>
    <name type="common">Sacred lotus</name>
    <dbReference type="NCBI Taxonomy" id="4432"/>
    <lineage>
        <taxon>Eukaryota</taxon>
        <taxon>Viridiplantae</taxon>
        <taxon>Streptophyta</taxon>
        <taxon>Embryophyta</taxon>
        <taxon>Tracheophyta</taxon>
        <taxon>Spermatophyta</taxon>
        <taxon>Magnoliopsida</taxon>
        <taxon>Proteales</taxon>
        <taxon>Nelumbonaceae</taxon>
        <taxon>Nelumbo</taxon>
    </lineage>
</organism>
<dbReference type="FunFam" id="1.10.10.60:FF:000009">
    <property type="entry name" value="transcription factor MYB1R1"/>
    <property type="match status" value="1"/>
</dbReference>
<proteinExistence type="predicted"/>
<dbReference type="OrthoDB" id="118550at2759"/>
<evidence type="ECO:0000313" key="8">
    <source>
        <dbReference type="RefSeq" id="XP_010274764.1"/>
    </source>
</evidence>
<gene>
    <name evidence="8" type="primary">LOC104610012</name>
</gene>
<dbReference type="STRING" id="4432.A0A1U8BDN4"/>
<dbReference type="InterPro" id="IPR017884">
    <property type="entry name" value="SANT_dom"/>
</dbReference>
<evidence type="ECO:0000256" key="3">
    <source>
        <dbReference type="ARBA" id="ARBA00023125"/>
    </source>
</evidence>
<dbReference type="SMART" id="SM00717">
    <property type="entry name" value="SANT"/>
    <property type="match status" value="2"/>
</dbReference>
<evidence type="ECO:0000313" key="7">
    <source>
        <dbReference type="Proteomes" id="UP000189703"/>
    </source>
</evidence>
<dbReference type="Pfam" id="PF00249">
    <property type="entry name" value="Myb_DNA-binding"/>
    <property type="match status" value="2"/>
</dbReference>
<feature type="region of interest" description="Disordered" evidence="6">
    <location>
        <begin position="99"/>
        <end position="132"/>
    </location>
</feature>
<dbReference type="Gene3D" id="1.10.10.60">
    <property type="entry name" value="Homeodomain-like"/>
    <property type="match status" value="2"/>
</dbReference>
<sequence length="199" mass="22966">MQESDPVQSSLLDSFLSEFCISSISSSSQSDQVTRWTWNENKLFENALVEFNLDSPDIFKNIASRVPGKTIEQIKKHYQDLIQDIETIYSGHFPLPNYKEIEKDPESKAPNQAKMDKETSPSAGKPTSNKGKGVKLWTEEEHQMFVLGLEIYGRGDWKNISRNCVRTRTPSQIASHAQKYFLRLQMPKKRKRRRPSVDK</sequence>
<reference evidence="8" key="1">
    <citation type="submission" date="2025-08" db="UniProtKB">
        <authorList>
            <consortium name="RefSeq"/>
        </authorList>
    </citation>
    <scope>IDENTIFICATION</scope>
</reference>
<evidence type="ECO:0000256" key="1">
    <source>
        <dbReference type="ARBA" id="ARBA00004123"/>
    </source>
</evidence>
<dbReference type="GeneID" id="104610012"/>
<evidence type="ECO:0000256" key="2">
    <source>
        <dbReference type="ARBA" id="ARBA00023015"/>
    </source>
</evidence>
<feature type="compositionally biased region" description="Polar residues" evidence="6">
    <location>
        <begin position="120"/>
        <end position="130"/>
    </location>
</feature>
<keyword evidence="4" id="KW-0804">Transcription</keyword>
<dbReference type="InterPro" id="IPR006447">
    <property type="entry name" value="Myb_dom_plants"/>
</dbReference>
<dbReference type="SUPFAM" id="SSF46689">
    <property type="entry name" value="Homeodomain-like"/>
    <property type="match status" value="2"/>
</dbReference>
<evidence type="ECO:0000256" key="5">
    <source>
        <dbReference type="ARBA" id="ARBA00023242"/>
    </source>
</evidence>
<dbReference type="InterPro" id="IPR009057">
    <property type="entry name" value="Homeodomain-like_sf"/>
</dbReference>
<keyword evidence="5" id="KW-0539">Nucleus</keyword>
<dbReference type="PROSITE" id="PS51294">
    <property type="entry name" value="HTH_MYB"/>
    <property type="match status" value="1"/>
</dbReference>
<dbReference type="PANTHER" id="PTHR44042">
    <property type="entry name" value="DUPLICATED HOMEODOMAIN-LIKE SUPERFAMILY PROTEIN-RELATED"/>
    <property type="match status" value="1"/>
</dbReference>
<name>A0A1U8BDN4_NELNU</name>
<comment type="subcellular location">
    <subcellularLocation>
        <location evidence="1">Nucleus</location>
    </subcellularLocation>
</comment>
<dbReference type="GO" id="GO:0009723">
    <property type="term" value="P:response to ethylene"/>
    <property type="evidence" value="ECO:0000318"/>
    <property type="project" value="GO_Central"/>
</dbReference>
<keyword evidence="3" id="KW-0238">DNA-binding</keyword>
<dbReference type="PANTHER" id="PTHR44042:SF54">
    <property type="entry name" value="MYB-LIKE DNA-BINDING DOMAIN, SHAQKYF CLASS PROTEIN"/>
    <property type="match status" value="1"/>
</dbReference>
<dbReference type="GO" id="GO:0009739">
    <property type="term" value="P:response to gibberellin"/>
    <property type="evidence" value="ECO:0000318"/>
    <property type="project" value="GO_Central"/>
</dbReference>
<dbReference type="GO" id="GO:0003677">
    <property type="term" value="F:DNA binding"/>
    <property type="evidence" value="ECO:0007669"/>
    <property type="project" value="UniProtKB-KW"/>
</dbReference>
<dbReference type="CDD" id="cd00167">
    <property type="entry name" value="SANT"/>
    <property type="match status" value="2"/>
</dbReference>
<dbReference type="FunFam" id="1.10.10.60:FF:000154">
    <property type="entry name" value="Transcription factor SRM1"/>
    <property type="match status" value="1"/>
</dbReference>
<dbReference type="NCBIfam" id="TIGR01557">
    <property type="entry name" value="myb_SHAQKYF"/>
    <property type="match status" value="1"/>
</dbReference>
<dbReference type="InterPro" id="IPR017930">
    <property type="entry name" value="Myb_dom"/>
</dbReference>
<protein>
    <submittedName>
        <fullName evidence="8">Transcription factor DIVARICATA-like</fullName>
    </submittedName>
</protein>
<dbReference type="eggNOG" id="KOG0724">
    <property type="taxonomic scope" value="Eukaryota"/>
</dbReference>
<dbReference type="GO" id="GO:0005634">
    <property type="term" value="C:nucleus"/>
    <property type="evidence" value="ECO:0007669"/>
    <property type="project" value="UniProtKB-SubCell"/>
</dbReference>
<accession>A0A1U8BDN4</accession>
<dbReference type="Proteomes" id="UP000189703">
    <property type="component" value="Unplaced"/>
</dbReference>
<keyword evidence="7" id="KW-1185">Reference proteome</keyword>
<dbReference type="PROSITE" id="PS50090">
    <property type="entry name" value="MYB_LIKE"/>
    <property type="match status" value="1"/>
</dbReference>
<dbReference type="AlphaFoldDB" id="A0A1U8BDN4"/>
<evidence type="ECO:0000256" key="6">
    <source>
        <dbReference type="SAM" id="MobiDB-lite"/>
    </source>
</evidence>
<evidence type="ECO:0000256" key="4">
    <source>
        <dbReference type="ARBA" id="ARBA00023163"/>
    </source>
</evidence>
<dbReference type="OMA" id="QWTFDEN"/>
<dbReference type="PROSITE" id="PS51293">
    <property type="entry name" value="SANT"/>
    <property type="match status" value="1"/>
</dbReference>
<dbReference type="InterPro" id="IPR001005">
    <property type="entry name" value="SANT/Myb"/>
</dbReference>
<keyword evidence="2" id="KW-0805">Transcription regulation</keyword>